<dbReference type="InterPro" id="IPR001841">
    <property type="entry name" value="Znf_RING"/>
</dbReference>
<keyword evidence="2 4" id="KW-0863">Zinc-finger</keyword>
<dbReference type="SMART" id="SM00184">
    <property type="entry name" value="RING"/>
    <property type="match status" value="1"/>
</dbReference>
<dbReference type="InterPro" id="IPR051834">
    <property type="entry name" value="RING_finger_E3_ligase"/>
</dbReference>
<evidence type="ECO:0000313" key="7">
    <source>
        <dbReference type="Proteomes" id="UP000681967"/>
    </source>
</evidence>
<dbReference type="PROSITE" id="PS50089">
    <property type="entry name" value="ZF_RING_2"/>
    <property type="match status" value="1"/>
</dbReference>
<evidence type="ECO:0000259" key="5">
    <source>
        <dbReference type="PROSITE" id="PS50089"/>
    </source>
</evidence>
<sequence length="117" mass="13024">MLRTSHFPSKNETSDICSICLSSLIPGTSLLILSCNHKFHFQCLTSSVQAQHQLCPLCRASIDAPIIQLLSTAHSGGDHQQRHLSPNMNQRVVHSNHQHRGKSSSVSKNFGIEPFFY</sequence>
<dbReference type="Proteomes" id="UP000681967">
    <property type="component" value="Unassembled WGS sequence"/>
</dbReference>
<dbReference type="InterPro" id="IPR013083">
    <property type="entry name" value="Znf_RING/FYVE/PHD"/>
</dbReference>
<evidence type="ECO:0000256" key="3">
    <source>
        <dbReference type="ARBA" id="ARBA00022833"/>
    </source>
</evidence>
<evidence type="ECO:0000256" key="1">
    <source>
        <dbReference type="ARBA" id="ARBA00022723"/>
    </source>
</evidence>
<dbReference type="PANTHER" id="PTHR45931">
    <property type="entry name" value="SI:CH211-59O9.10"/>
    <property type="match status" value="1"/>
</dbReference>
<reference evidence="6" key="1">
    <citation type="submission" date="2021-02" db="EMBL/GenBank/DDBJ databases">
        <authorList>
            <person name="Nowell W R."/>
        </authorList>
    </citation>
    <scope>NUCLEOTIDE SEQUENCE</scope>
</reference>
<gene>
    <name evidence="6" type="ORF">BYL167_LOCUS75054</name>
</gene>
<proteinExistence type="predicted"/>
<dbReference type="PANTHER" id="PTHR45931:SF3">
    <property type="entry name" value="RING ZINC FINGER-CONTAINING PROTEIN"/>
    <property type="match status" value="1"/>
</dbReference>
<dbReference type="GO" id="GO:0005634">
    <property type="term" value="C:nucleus"/>
    <property type="evidence" value="ECO:0007669"/>
    <property type="project" value="TreeGrafter"/>
</dbReference>
<comment type="caution">
    <text evidence="6">The sequence shown here is derived from an EMBL/GenBank/DDBJ whole genome shotgun (WGS) entry which is preliminary data.</text>
</comment>
<protein>
    <recommendedName>
        <fullName evidence="5">RING-type domain-containing protein</fullName>
    </recommendedName>
</protein>
<feature type="domain" description="RING-type" evidence="5">
    <location>
        <begin position="17"/>
        <end position="59"/>
    </location>
</feature>
<keyword evidence="1" id="KW-0479">Metal-binding</keyword>
<dbReference type="GO" id="GO:0061630">
    <property type="term" value="F:ubiquitin protein ligase activity"/>
    <property type="evidence" value="ECO:0007669"/>
    <property type="project" value="TreeGrafter"/>
</dbReference>
<evidence type="ECO:0000256" key="4">
    <source>
        <dbReference type="PROSITE-ProRule" id="PRU00175"/>
    </source>
</evidence>
<dbReference type="GO" id="GO:0008270">
    <property type="term" value="F:zinc ion binding"/>
    <property type="evidence" value="ECO:0007669"/>
    <property type="project" value="UniProtKB-KW"/>
</dbReference>
<dbReference type="CDD" id="cd16448">
    <property type="entry name" value="RING-H2"/>
    <property type="match status" value="1"/>
</dbReference>
<evidence type="ECO:0000313" key="6">
    <source>
        <dbReference type="EMBL" id="CAF5162699.1"/>
    </source>
</evidence>
<dbReference type="PROSITE" id="PS51257">
    <property type="entry name" value="PROKAR_LIPOPROTEIN"/>
    <property type="match status" value="1"/>
</dbReference>
<dbReference type="Gene3D" id="3.30.40.10">
    <property type="entry name" value="Zinc/RING finger domain, C3HC4 (zinc finger)"/>
    <property type="match status" value="1"/>
</dbReference>
<dbReference type="Pfam" id="PF13639">
    <property type="entry name" value="zf-RING_2"/>
    <property type="match status" value="1"/>
</dbReference>
<accession>A0A8S3GK80</accession>
<evidence type="ECO:0000256" key="2">
    <source>
        <dbReference type="ARBA" id="ARBA00022771"/>
    </source>
</evidence>
<name>A0A8S3GK80_9BILA</name>
<organism evidence="6 7">
    <name type="scientific">Rotaria magnacalcarata</name>
    <dbReference type="NCBI Taxonomy" id="392030"/>
    <lineage>
        <taxon>Eukaryota</taxon>
        <taxon>Metazoa</taxon>
        <taxon>Spiralia</taxon>
        <taxon>Gnathifera</taxon>
        <taxon>Rotifera</taxon>
        <taxon>Eurotatoria</taxon>
        <taxon>Bdelloidea</taxon>
        <taxon>Philodinida</taxon>
        <taxon>Philodinidae</taxon>
        <taxon>Rotaria</taxon>
    </lineage>
</organism>
<keyword evidence="3" id="KW-0862">Zinc</keyword>
<dbReference type="AlphaFoldDB" id="A0A8S3GK80"/>
<dbReference type="GO" id="GO:0006511">
    <property type="term" value="P:ubiquitin-dependent protein catabolic process"/>
    <property type="evidence" value="ECO:0007669"/>
    <property type="project" value="TreeGrafter"/>
</dbReference>
<dbReference type="EMBL" id="CAJOBH010268205">
    <property type="protein sequence ID" value="CAF5162699.1"/>
    <property type="molecule type" value="Genomic_DNA"/>
</dbReference>
<dbReference type="SUPFAM" id="SSF57850">
    <property type="entry name" value="RING/U-box"/>
    <property type="match status" value="1"/>
</dbReference>